<dbReference type="SUPFAM" id="SSF102405">
    <property type="entry name" value="MCP/YpsA-like"/>
    <property type="match status" value="1"/>
</dbReference>
<dbReference type="AlphaFoldDB" id="W5WP99"/>
<dbReference type="GO" id="GO:0009294">
    <property type="term" value="P:DNA-mediated transformation"/>
    <property type="evidence" value="ECO:0007669"/>
    <property type="project" value="InterPro"/>
</dbReference>
<protein>
    <recommendedName>
        <fullName evidence="2">Smf/DprA SLOG domain-containing protein</fullName>
    </recommendedName>
</protein>
<organism evidence="3 4">
    <name type="scientific">Kutzneria albida DSM 43870</name>
    <dbReference type="NCBI Taxonomy" id="1449976"/>
    <lineage>
        <taxon>Bacteria</taxon>
        <taxon>Bacillati</taxon>
        <taxon>Actinomycetota</taxon>
        <taxon>Actinomycetes</taxon>
        <taxon>Pseudonocardiales</taxon>
        <taxon>Pseudonocardiaceae</taxon>
        <taxon>Kutzneria</taxon>
    </lineage>
</organism>
<name>W5WP99_9PSEU</name>
<dbReference type="HOGENOM" id="CLU_029601_2_3_11"/>
<dbReference type="PANTHER" id="PTHR43022">
    <property type="entry name" value="PROTEIN SMF"/>
    <property type="match status" value="1"/>
</dbReference>
<evidence type="ECO:0000313" key="4">
    <source>
        <dbReference type="Proteomes" id="UP000019225"/>
    </source>
</evidence>
<dbReference type="EMBL" id="CP007155">
    <property type="protein sequence ID" value="AHI00010.1"/>
    <property type="molecule type" value="Genomic_DNA"/>
</dbReference>
<reference evidence="3 4" key="1">
    <citation type="journal article" date="2014" name="BMC Genomics">
        <title>Complete genome sequence of producer of the glycopeptide antibiotic Aculeximycin Kutzneria albida DSM 43870T, a representative of minor genus of Pseudonocardiaceae.</title>
        <authorList>
            <person name="Rebets Y."/>
            <person name="Tokovenko B."/>
            <person name="Lushchyk I."/>
            <person name="Ruckert C."/>
            <person name="Zaburannyi N."/>
            <person name="Bechthold A."/>
            <person name="Kalinowski J."/>
            <person name="Luzhetskyy A."/>
        </authorList>
    </citation>
    <scope>NUCLEOTIDE SEQUENCE [LARGE SCALE GENOMIC DNA]</scope>
    <source>
        <strain evidence="3">DSM 43870</strain>
    </source>
</reference>
<dbReference type="InterPro" id="IPR003488">
    <property type="entry name" value="DprA"/>
</dbReference>
<sequence>MTTSEPGDGLTASQRELWIALLASRAAGGPRRAVKHLLQAGRAHLLTLIAELSEVERSDAHNTAVRLHDAGVQALLCDDPRYPDRLRCFAGSPPVLFCRGNVDLLKGSAVGVCGARDASTEAIRAARACGQDAARLGVTVVSGYAKGVDTESHLAALNASGSTIAVLAEGIDHFRVKTSYRGLPEAALGRMLVISQFPPGQRWTAGAAMTRNHVIVGLAHALVVVEARESGGTLKAGELALKEKRRLLVLAGSVEVSQGNKQLLTAGARRIGNRAELVDAFGRLDTEQPQQLRLG</sequence>
<gene>
    <name evidence="3" type="ORF">KALB_6650</name>
</gene>
<comment type="similarity">
    <text evidence="1">Belongs to the DprA/Smf family.</text>
</comment>
<evidence type="ECO:0000259" key="2">
    <source>
        <dbReference type="Pfam" id="PF02481"/>
    </source>
</evidence>
<dbReference type="STRING" id="1449976.KALB_6650"/>
<dbReference type="Pfam" id="PF02481">
    <property type="entry name" value="DNA_processg_A"/>
    <property type="match status" value="1"/>
</dbReference>
<dbReference type="eggNOG" id="COG0758">
    <property type="taxonomic scope" value="Bacteria"/>
</dbReference>
<dbReference type="Proteomes" id="UP000019225">
    <property type="component" value="Chromosome"/>
</dbReference>
<keyword evidence="4" id="KW-1185">Reference proteome</keyword>
<dbReference type="PANTHER" id="PTHR43022:SF1">
    <property type="entry name" value="PROTEIN SMF"/>
    <property type="match status" value="1"/>
</dbReference>
<proteinExistence type="inferred from homology"/>
<dbReference type="KEGG" id="kal:KALB_6650"/>
<accession>W5WP99</accession>
<evidence type="ECO:0000256" key="1">
    <source>
        <dbReference type="ARBA" id="ARBA00006525"/>
    </source>
</evidence>
<feature type="domain" description="Smf/DprA SLOG" evidence="2">
    <location>
        <begin position="75"/>
        <end position="280"/>
    </location>
</feature>
<dbReference type="Gene3D" id="3.40.50.450">
    <property type="match status" value="1"/>
</dbReference>
<evidence type="ECO:0000313" key="3">
    <source>
        <dbReference type="EMBL" id="AHI00010.1"/>
    </source>
</evidence>
<dbReference type="InterPro" id="IPR057666">
    <property type="entry name" value="DrpA_SLOG"/>
</dbReference>